<dbReference type="Pfam" id="PF10307">
    <property type="entry name" value="HAD_SAK_1"/>
    <property type="match status" value="1"/>
</dbReference>
<feature type="compositionally biased region" description="Polar residues" evidence="1">
    <location>
        <begin position="24"/>
        <end position="42"/>
    </location>
</feature>
<dbReference type="Proteomes" id="UP001140094">
    <property type="component" value="Unassembled WGS sequence"/>
</dbReference>
<dbReference type="GO" id="GO:0031428">
    <property type="term" value="C:box C/D methylation guide snoRNP complex"/>
    <property type="evidence" value="ECO:0007669"/>
    <property type="project" value="TreeGrafter"/>
</dbReference>
<gene>
    <name evidence="3" type="ORF">H4R20_002987</name>
</gene>
<protein>
    <recommendedName>
        <fullName evidence="2">Swiss Army Knife RNA repair protein HAD domain-containing protein</fullName>
    </recommendedName>
</protein>
<dbReference type="GO" id="GO:0003723">
    <property type="term" value="F:RNA binding"/>
    <property type="evidence" value="ECO:0007669"/>
    <property type="project" value="TreeGrafter"/>
</dbReference>
<dbReference type="GO" id="GO:0000494">
    <property type="term" value="P:box C/D sno(s)RNA 3'-end processing"/>
    <property type="evidence" value="ECO:0007669"/>
    <property type="project" value="TreeGrafter"/>
</dbReference>
<feature type="compositionally biased region" description="Low complexity" evidence="1">
    <location>
        <begin position="7"/>
        <end position="23"/>
    </location>
</feature>
<dbReference type="PANTHER" id="PTHR10335">
    <property type="entry name" value="RRNA 2-O-METHYLTRANSFERASE FIBRILLARIN"/>
    <property type="match status" value="1"/>
</dbReference>
<evidence type="ECO:0000256" key="1">
    <source>
        <dbReference type="SAM" id="MobiDB-lite"/>
    </source>
</evidence>
<name>A0A9W8HYZ0_9FUNG</name>
<feature type="domain" description="Swiss Army Knife RNA repair protein HAD" evidence="2">
    <location>
        <begin position="109"/>
        <end position="311"/>
    </location>
</feature>
<reference evidence="3" key="1">
    <citation type="submission" date="2022-07" db="EMBL/GenBank/DDBJ databases">
        <title>Phylogenomic reconstructions and comparative analyses of Kickxellomycotina fungi.</title>
        <authorList>
            <person name="Reynolds N.K."/>
            <person name="Stajich J.E."/>
            <person name="Barry K."/>
            <person name="Grigoriev I.V."/>
            <person name="Crous P."/>
            <person name="Smith M.E."/>
        </authorList>
    </citation>
    <scope>NUCLEOTIDE SEQUENCE</scope>
    <source>
        <strain evidence="3">NRRL 1565</strain>
    </source>
</reference>
<comment type="caution">
    <text evidence="3">The sequence shown here is derived from an EMBL/GenBank/DDBJ whole genome shotgun (WGS) entry which is preliminary data.</text>
</comment>
<dbReference type="GO" id="GO:0032040">
    <property type="term" value="C:small-subunit processome"/>
    <property type="evidence" value="ECO:0007669"/>
    <property type="project" value="TreeGrafter"/>
</dbReference>
<feature type="non-terminal residue" evidence="3">
    <location>
        <position position="375"/>
    </location>
</feature>
<keyword evidence="4" id="KW-1185">Reference proteome</keyword>
<dbReference type="AlphaFoldDB" id="A0A9W8HYZ0"/>
<dbReference type="PANTHER" id="PTHR10335:SF23">
    <property type="entry name" value="OB FOLD-CONTAINING PROTEIN, NUCLEIC ACID BINDING"/>
    <property type="match status" value="1"/>
</dbReference>
<evidence type="ECO:0000313" key="4">
    <source>
        <dbReference type="Proteomes" id="UP001140094"/>
    </source>
</evidence>
<evidence type="ECO:0000259" key="2">
    <source>
        <dbReference type="Pfam" id="PF10307"/>
    </source>
</evidence>
<organism evidence="3 4">
    <name type="scientific">Coemansia guatemalensis</name>
    <dbReference type="NCBI Taxonomy" id="2761395"/>
    <lineage>
        <taxon>Eukaryota</taxon>
        <taxon>Fungi</taxon>
        <taxon>Fungi incertae sedis</taxon>
        <taxon>Zoopagomycota</taxon>
        <taxon>Kickxellomycotina</taxon>
        <taxon>Kickxellomycetes</taxon>
        <taxon>Kickxellales</taxon>
        <taxon>Kickxellaceae</taxon>
        <taxon>Coemansia</taxon>
    </lineage>
</organism>
<dbReference type="GO" id="GO:1990259">
    <property type="term" value="F:histone H2AQ104 methyltransferase activity"/>
    <property type="evidence" value="ECO:0007669"/>
    <property type="project" value="TreeGrafter"/>
</dbReference>
<evidence type="ECO:0000313" key="3">
    <source>
        <dbReference type="EMBL" id="KAJ2803202.1"/>
    </source>
</evidence>
<dbReference type="GO" id="GO:0008649">
    <property type="term" value="F:rRNA methyltransferase activity"/>
    <property type="evidence" value="ECO:0007669"/>
    <property type="project" value="TreeGrafter"/>
</dbReference>
<dbReference type="InterPro" id="IPR018812">
    <property type="entry name" value="SAK_HAD"/>
</dbReference>
<feature type="region of interest" description="Disordered" evidence="1">
    <location>
        <begin position="1"/>
        <end position="42"/>
    </location>
</feature>
<dbReference type="EMBL" id="JANBUO010000555">
    <property type="protein sequence ID" value="KAJ2803202.1"/>
    <property type="molecule type" value="Genomic_DNA"/>
</dbReference>
<dbReference type="OrthoDB" id="5596992at2759"/>
<sequence>MAGSHDNSNTNSGSSNSEGELSTVGSQASSIQTVPHSKTCEQSFPQTRYQVTKDPSTLKIPIYTSKINWSHPICDTDFLYRRQLAELRQHKQGVQRLSIFDFDNTLFKSPLPNPRLWDQKLIGMLKSTDLGWFQDARTLSSPYLEYSDSHWIQPIARLAHAETQRSDTLVILLTGRSHAAYRQLVLGLLAKRKGLRFDIVILKETPTRQSPLVSQFEFDAPATTPHAPLTFDYKMGVVEDSIAAFPGIRQIMMWDDRTNQCERMQHYLNALSARSNGWITSADVYHVPPQTIYMREDNERSLISNMVDEYNDRVRAAAGISDRTALPVGALEMKTYPSYTAVFLSPRSRAMLRKAIRSPASWTKAADHMTVTLGP</sequence>
<accession>A0A9W8HYZ0</accession>
<proteinExistence type="predicted"/>